<evidence type="ECO:0000313" key="2">
    <source>
        <dbReference type="Proteomes" id="UP001458880"/>
    </source>
</evidence>
<comment type="caution">
    <text evidence="1">The sequence shown here is derived from an EMBL/GenBank/DDBJ whole genome shotgun (WGS) entry which is preliminary data.</text>
</comment>
<keyword evidence="2" id="KW-1185">Reference proteome</keyword>
<dbReference type="EMBL" id="JASPKY010000002">
    <property type="protein sequence ID" value="KAK9758959.1"/>
    <property type="molecule type" value="Genomic_DNA"/>
</dbReference>
<organism evidence="1 2">
    <name type="scientific">Popillia japonica</name>
    <name type="common">Japanese beetle</name>
    <dbReference type="NCBI Taxonomy" id="7064"/>
    <lineage>
        <taxon>Eukaryota</taxon>
        <taxon>Metazoa</taxon>
        <taxon>Ecdysozoa</taxon>
        <taxon>Arthropoda</taxon>
        <taxon>Hexapoda</taxon>
        <taxon>Insecta</taxon>
        <taxon>Pterygota</taxon>
        <taxon>Neoptera</taxon>
        <taxon>Endopterygota</taxon>
        <taxon>Coleoptera</taxon>
        <taxon>Polyphaga</taxon>
        <taxon>Scarabaeiformia</taxon>
        <taxon>Scarabaeidae</taxon>
        <taxon>Rutelinae</taxon>
        <taxon>Popillia</taxon>
    </lineage>
</organism>
<reference evidence="1 2" key="1">
    <citation type="journal article" date="2024" name="BMC Genomics">
        <title>De novo assembly and annotation of Popillia japonica's genome with initial clues to its potential as an invasive pest.</title>
        <authorList>
            <person name="Cucini C."/>
            <person name="Boschi S."/>
            <person name="Funari R."/>
            <person name="Cardaioli E."/>
            <person name="Iannotti N."/>
            <person name="Marturano G."/>
            <person name="Paoli F."/>
            <person name="Bruttini M."/>
            <person name="Carapelli A."/>
            <person name="Frati F."/>
            <person name="Nardi F."/>
        </authorList>
    </citation>
    <scope>NUCLEOTIDE SEQUENCE [LARGE SCALE GENOMIC DNA]</scope>
    <source>
        <strain evidence="1">DMR45628</strain>
    </source>
</reference>
<dbReference type="Proteomes" id="UP001458880">
    <property type="component" value="Unassembled WGS sequence"/>
</dbReference>
<dbReference type="AlphaFoldDB" id="A0AAW1NF49"/>
<protein>
    <submittedName>
        <fullName evidence="1">Uncharacterized protein</fullName>
    </submittedName>
</protein>
<proteinExistence type="predicted"/>
<name>A0AAW1NF49_POPJA</name>
<sequence length="91" mass="10130">MAMGKVYKVITTMNMVDGTLGHIIFGNMSKIVKKEKIQDLEAVRSYMVEMKNIQASVAERIRIIMKGLAINLTNPEINLLTVMGITISGLF</sequence>
<accession>A0AAW1NF49</accession>
<gene>
    <name evidence="1" type="ORF">QE152_g256</name>
</gene>
<evidence type="ECO:0000313" key="1">
    <source>
        <dbReference type="EMBL" id="KAK9758959.1"/>
    </source>
</evidence>